<feature type="compositionally biased region" description="Basic and acidic residues" evidence="2">
    <location>
        <begin position="383"/>
        <end position="393"/>
    </location>
</feature>
<feature type="repeat" description="ANK" evidence="1">
    <location>
        <begin position="76"/>
        <end position="108"/>
    </location>
</feature>
<keyword evidence="5" id="KW-1185">Reference proteome</keyword>
<organism evidence="4 5">
    <name type="scientific">Ataeniobius toweri</name>
    <dbReference type="NCBI Taxonomy" id="208326"/>
    <lineage>
        <taxon>Eukaryota</taxon>
        <taxon>Metazoa</taxon>
        <taxon>Chordata</taxon>
        <taxon>Craniata</taxon>
        <taxon>Vertebrata</taxon>
        <taxon>Euteleostomi</taxon>
        <taxon>Actinopterygii</taxon>
        <taxon>Neopterygii</taxon>
        <taxon>Teleostei</taxon>
        <taxon>Neoteleostei</taxon>
        <taxon>Acanthomorphata</taxon>
        <taxon>Ovalentaria</taxon>
        <taxon>Atherinomorphae</taxon>
        <taxon>Cyprinodontiformes</taxon>
        <taxon>Goodeidae</taxon>
        <taxon>Ataeniobius</taxon>
    </lineage>
</organism>
<dbReference type="CDD" id="cd10454">
    <property type="entry name" value="GIY-YIG_COG3680_Meta"/>
    <property type="match status" value="1"/>
</dbReference>
<dbReference type="Pfam" id="PF22945">
    <property type="entry name" value="LEM-3_GIY-YIG"/>
    <property type="match status" value="1"/>
</dbReference>
<accession>A0ABU7AFX5</accession>
<dbReference type="EMBL" id="JAHUTI010011930">
    <property type="protein sequence ID" value="MED6236424.1"/>
    <property type="molecule type" value="Genomic_DNA"/>
</dbReference>
<dbReference type="PROSITE" id="PS50297">
    <property type="entry name" value="ANK_REP_REGION"/>
    <property type="match status" value="2"/>
</dbReference>
<feature type="repeat" description="ANK" evidence="1">
    <location>
        <begin position="40"/>
        <end position="75"/>
    </location>
</feature>
<feature type="compositionally biased region" description="Low complexity" evidence="2">
    <location>
        <begin position="764"/>
        <end position="773"/>
    </location>
</feature>
<dbReference type="Gene3D" id="1.10.720.40">
    <property type="match status" value="1"/>
</dbReference>
<feature type="compositionally biased region" description="Polar residues" evidence="2">
    <location>
        <begin position="614"/>
        <end position="626"/>
    </location>
</feature>
<proteinExistence type="predicted"/>
<dbReference type="InterPro" id="IPR036770">
    <property type="entry name" value="Ankyrin_rpt-contain_sf"/>
</dbReference>
<dbReference type="InterPro" id="IPR034998">
    <property type="entry name" value="ANKLE1"/>
</dbReference>
<gene>
    <name evidence="4" type="ORF">ATANTOWER_009033</name>
</gene>
<feature type="region of interest" description="Disordered" evidence="2">
    <location>
        <begin position="849"/>
        <end position="875"/>
    </location>
</feature>
<protein>
    <recommendedName>
        <fullName evidence="3">LEM domain-containing protein</fullName>
    </recommendedName>
</protein>
<dbReference type="PROSITE" id="PS50088">
    <property type="entry name" value="ANK_REPEAT"/>
    <property type="match status" value="2"/>
</dbReference>
<name>A0ABU7AFX5_9TELE</name>
<feature type="compositionally biased region" description="Low complexity" evidence="2">
    <location>
        <begin position="727"/>
        <end position="745"/>
    </location>
</feature>
<feature type="domain" description="LEM" evidence="3">
    <location>
        <begin position="875"/>
        <end position="919"/>
    </location>
</feature>
<dbReference type="PROSITE" id="PS50954">
    <property type="entry name" value="LEM"/>
    <property type="match status" value="1"/>
</dbReference>
<evidence type="ECO:0000313" key="5">
    <source>
        <dbReference type="Proteomes" id="UP001345963"/>
    </source>
</evidence>
<dbReference type="SUPFAM" id="SSF48403">
    <property type="entry name" value="Ankyrin repeat"/>
    <property type="match status" value="1"/>
</dbReference>
<dbReference type="Pfam" id="PF12796">
    <property type="entry name" value="Ank_2"/>
    <property type="match status" value="1"/>
</dbReference>
<dbReference type="SMART" id="SM00540">
    <property type="entry name" value="LEM"/>
    <property type="match status" value="1"/>
</dbReference>
<feature type="compositionally biased region" description="Polar residues" evidence="2">
    <location>
        <begin position="573"/>
        <end position="582"/>
    </location>
</feature>
<dbReference type="SUPFAM" id="SSF63451">
    <property type="entry name" value="LEM domain"/>
    <property type="match status" value="1"/>
</dbReference>
<evidence type="ECO:0000256" key="2">
    <source>
        <dbReference type="SAM" id="MobiDB-lite"/>
    </source>
</evidence>
<comment type="caution">
    <text evidence="4">The sequence shown here is derived from an EMBL/GenBank/DDBJ whole genome shotgun (WGS) entry which is preliminary data.</text>
</comment>
<reference evidence="4 5" key="1">
    <citation type="submission" date="2021-07" db="EMBL/GenBank/DDBJ databases">
        <authorList>
            <person name="Palmer J.M."/>
        </authorList>
    </citation>
    <scope>NUCLEOTIDE SEQUENCE [LARGE SCALE GENOMIC DNA]</scope>
    <source>
        <strain evidence="4 5">AT_MEX2019</strain>
        <tissue evidence="4">Muscle</tissue>
    </source>
</reference>
<dbReference type="InterPro" id="IPR002110">
    <property type="entry name" value="Ankyrin_rpt"/>
</dbReference>
<dbReference type="Proteomes" id="UP001345963">
    <property type="component" value="Unassembled WGS sequence"/>
</dbReference>
<dbReference type="PANTHER" id="PTHR46427:SF1">
    <property type="entry name" value="ANKYRIN REPEAT AND LEM DOMAIN-CONTAINING PROTEIN 1"/>
    <property type="match status" value="1"/>
</dbReference>
<evidence type="ECO:0000259" key="3">
    <source>
        <dbReference type="PROSITE" id="PS50954"/>
    </source>
</evidence>
<evidence type="ECO:0000313" key="4">
    <source>
        <dbReference type="EMBL" id="MED6236424.1"/>
    </source>
</evidence>
<dbReference type="InterPro" id="IPR011015">
    <property type="entry name" value="LEM/LEM-like_dom_sf"/>
</dbReference>
<feature type="region of interest" description="Disordered" evidence="2">
    <location>
        <begin position="369"/>
        <end position="415"/>
    </location>
</feature>
<evidence type="ECO:0000256" key="1">
    <source>
        <dbReference type="PROSITE-ProRule" id="PRU00023"/>
    </source>
</evidence>
<dbReference type="SMART" id="SM00248">
    <property type="entry name" value="ANK"/>
    <property type="match status" value="4"/>
</dbReference>
<feature type="region of interest" description="Disordered" evidence="2">
    <location>
        <begin position="571"/>
        <end position="626"/>
    </location>
</feature>
<feature type="region of interest" description="Disordered" evidence="2">
    <location>
        <begin position="726"/>
        <end position="773"/>
    </location>
</feature>
<dbReference type="CDD" id="cd12934">
    <property type="entry name" value="LEM"/>
    <property type="match status" value="1"/>
</dbReference>
<feature type="compositionally biased region" description="Low complexity" evidence="2">
    <location>
        <begin position="398"/>
        <end position="410"/>
    </location>
</feature>
<dbReference type="InterPro" id="IPR003887">
    <property type="entry name" value="LEM_dom"/>
</dbReference>
<dbReference type="Pfam" id="PF03020">
    <property type="entry name" value="LEM"/>
    <property type="match status" value="1"/>
</dbReference>
<keyword evidence="1" id="KW-0040">ANK repeat</keyword>
<sequence>MDRNKRRLASQLCAAVNDGDTRSVQLYLSKGASPNLVGSRGVAAIHLAVGKETEKNIRCLKMLLQNGADPNISSSEGLTPLHVAALWGCYQNLKLLLMNGGDPNIKDNEGNTPAHLAEQEDNRRCASLLQEYQSSSADSEEQDFPQFKYSVYSHQADTSSYPESDYSFSSRLSMISDFGEAPLSSTRLSSFSNLSNINGRQSCRGVSFNRPSVLSSTRISAAGPAATTAAPKEDASCFEDALMTKDDENVVSTNGTISPSRSNAPPEFFSRRASRKSVSFRNIDEFFPVFSPESSKQSIGGKINQCMDTLPFDMSEYSDFLDSGRLATVLPQQGIDVTSPDHVFVYSRESSESTEEDLEKTVVSHCALKLSDDETEGQNNKEPPVDSSKRQEQPHVGSSSSGTSNSHYSSCESDHYTSCLDAPVPTRHPAFSLGAEFDKKTKQAFTDSENELLKEDKNIQAEPKTHSKPETIQPLSGLLDKLILSEEQHSEKDVLEACSGSFLSTARILDVVREDAKTSEENTELKFKHSPFVTSRTRSRLSHCSMRANRTPESLLITSSLFEDTLPTPVRTFRQTPRSQGSGHCFNSPKTPSHTSDSSERCTEGDLVPEESQDMQSSTLRGPSVSNSQADTLILHKSVTDSAEGSQSLNDTVMLDKIQDDSVDAYERNLAEIILAVRGQNRDLSKDGEFLTDDLTSSDEAKVEDPAAGQLVDDFKNHDVWVTEDYSSGSNSASSSSTSSCFSPRRSTEDSDPSCTPGTGCTPRYSMSRLSSSRRPLRLADLSFTPGGRPVIQDPDEPVEYLYTDTEQGHKLIETHIPPTSDASLSSSTSFSDETVLYDWCSLQTEIKTNKGKENQQPEMLPQEEEHDKSESNLLPETRGMTDKELRLKLVELGVSPGPISSRTRPTYLKRLCRLLQEENCNTQHHKKQSDHPHKDLGYSPELCRVLTTFQLPNSHADEQALSQQFDQPDQNRKWREGIIKSSFNYLLLDPRVTKNLPFRSHTMTPQECFQTFIHAIFYVGKGKRSRPYSHLYEALEYYRGEKTAKKLCPKVQQILQVWTAGQGVISLHCFQNVIPVEAYTREACLVEAIGLKMLTNQKRGDFYGVVSNWEMKRKRELGIHLLYRALQIFLAEGERQLRPADIRQ</sequence>
<dbReference type="PANTHER" id="PTHR46427">
    <property type="entry name" value="ANKYRIN REPEAT AND LEM DOMAIN-CONTAINING PROTEIN 1"/>
    <property type="match status" value="1"/>
</dbReference>
<dbReference type="Gene3D" id="1.25.40.20">
    <property type="entry name" value="Ankyrin repeat-containing domain"/>
    <property type="match status" value="1"/>
</dbReference>